<name>Q7R707_PLAYO</name>
<reference evidence="1 2" key="1">
    <citation type="journal article" date="2002" name="Nature">
        <title>Genome sequence and comparative analysis of the model rodent malaria parasite Plasmodium yoelii yoelii.</title>
        <authorList>
            <person name="Carlton J.M."/>
            <person name="Angiuoli S.V."/>
            <person name="Suh B.B."/>
            <person name="Kooij T.W."/>
            <person name="Pertea M."/>
            <person name="Silva J.C."/>
            <person name="Ermolaeva M.D."/>
            <person name="Allen J.E."/>
            <person name="Selengut J.D."/>
            <person name="Koo H.L."/>
            <person name="Peterson J.D."/>
            <person name="Pop M."/>
            <person name="Kosack D.S."/>
            <person name="Shumway M.F."/>
            <person name="Bidwell S.L."/>
            <person name="Shallom S.J."/>
            <person name="van Aken S.E."/>
            <person name="Riedmuller S.B."/>
            <person name="Feldblyum T.V."/>
            <person name="Cho J.K."/>
            <person name="Quackenbush J."/>
            <person name="Sedegah M."/>
            <person name="Shoaibi A."/>
            <person name="Cummings L.M."/>
            <person name="Florens L."/>
            <person name="Yates J.R."/>
            <person name="Raine J.D."/>
            <person name="Sinden R.E."/>
            <person name="Harris M.A."/>
            <person name="Cunningham D.A."/>
            <person name="Preiser P.R."/>
            <person name="Bergman L.W."/>
            <person name="Vaidya A.B."/>
            <person name="van Lin L.H."/>
            <person name="Janse C.J."/>
            <person name="Waters A.P."/>
            <person name="Smith H.O."/>
            <person name="White O.R."/>
            <person name="Salzberg S.L."/>
            <person name="Venter J.C."/>
            <person name="Fraser C.M."/>
            <person name="Hoffman S.L."/>
            <person name="Gardner M.J."/>
            <person name="Carucci D.J."/>
        </authorList>
    </citation>
    <scope>NUCLEOTIDE SEQUENCE [LARGE SCALE GENOMIC DNA]</scope>
    <source>
        <strain evidence="1 2">17XNL</strain>
    </source>
</reference>
<comment type="caution">
    <text evidence="1">The sequence shown here is derived from an EMBL/GenBank/DDBJ whole genome shotgun (WGS) entry which is preliminary data.</text>
</comment>
<organism evidence="1 2">
    <name type="scientific">Plasmodium yoelii yoelii</name>
    <dbReference type="NCBI Taxonomy" id="73239"/>
    <lineage>
        <taxon>Eukaryota</taxon>
        <taxon>Sar</taxon>
        <taxon>Alveolata</taxon>
        <taxon>Apicomplexa</taxon>
        <taxon>Aconoidasida</taxon>
        <taxon>Haemosporida</taxon>
        <taxon>Plasmodiidae</taxon>
        <taxon>Plasmodium</taxon>
        <taxon>Plasmodium (Vinckeia)</taxon>
    </lineage>
</organism>
<dbReference type="Proteomes" id="UP000008553">
    <property type="component" value="Unassembled WGS sequence"/>
</dbReference>
<evidence type="ECO:0000313" key="2">
    <source>
        <dbReference type="Proteomes" id="UP000008553"/>
    </source>
</evidence>
<gene>
    <name evidence="1" type="ORF">PY07783</name>
</gene>
<protein>
    <submittedName>
        <fullName evidence="1">Uncharacterized protein</fullName>
    </submittedName>
</protein>
<dbReference type="AlphaFoldDB" id="Q7R707"/>
<accession>Q7R707</accession>
<keyword evidence="2" id="KW-1185">Reference proteome</keyword>
<evidence type="ECO:0000313" key="1">
    <source>
        <dbReference type="EMBL" id="EAA20314.1"/>
    </source>
</evidence>
<dbReference type="EMBL" id="AABL01002921">
    <property type="protein sequence ID" value="EAA20314.1"/>
    <property type="molecule type" value="Genomic_DNA"/>
</dbReference>
<dbReference type="PaxDb" id="73239-Q7R707"/>
<sequence>MRPTGCGGSRPSLPMSPGRWCWSAVQATAPPWSGRCSRRSWATSVSTIWRRACRSGAPRGTSSARAGTVDGHLRLAGVELAVVQIGQRGFFQVDSSFPQHFLELRDLLVQCLDMVEHVIDGVGDGVRHVRRHAVGVEAESAGDGQALRFLRPAIRIDDVARNADHRGACGDGAQHDRIGADAGAVAHRDGAEYLGAGADHHAVAQRRMAFALLPAGAAQGHAVV</sequence>
<proteinExistence type="predicted"/>
<dbReference type="InParanoid" id="Q7R707"/>